<proteinExistence type="predicted"/>
<dbReference type="InterPro" id="IPR051923">
    <property type="entry name" value="Glycosyl_Hydrolase_39"/>
</dbReference>
<dbReference type="InterPro" id="IPR017853">
    <property type="entry name" value="GH"/>
</dbReference>
<keyword evidence="3" id="KW-1185">Reference proteome</keyword>
<protein>
    <recommendedName>
        <fullName evidence="4">Glycosyl hydrolase catalytic core</fullName>
    </recommendedName>
</protein>
<feature type="signal peptide" evidence="1">
    <location>
        <begin position="1"/>
        <end position="21"/>
    </location>
</feature>
<evidence type="ECO:0000313" key="3">
    <source>
        <dbReference type="Proteomes" id="UP000287853"/>
    </source>
</evidence>
<dbReference type="AlphaFoldDB" id="A0A444J129"/>
<gene>
    <name evidence="2" type="ORF">H206_02531</name>
</gene>
<dbReference type="PANTHER" id="PTHR12631">
    <property type="entry name" value="ALPHA-L-IDURONIDASE"/>
    <property type="match status" value="1"/>
</dbReference>
<dbReference type="GO" id="GO:0004553">
    <property type="term" value="F:hydrolase activity, hydrolyzing O-glycosyl compounds"/>
    <property type="evidence" value="ECO:0007669"/>
    <property type="project" value="TreeGrafter"/>
</dbReference>
<organism evidence="2 3">
    <name type="scientific">Candidatus Electrothrix aarhusensis</name>
    <dbReference type="NCBI Taxonomy" id="1859131"/>
    <lineage>
        <taxon>Bacteria</taxon>
        <taxon>Pseudomonadati</taxon>
        <taxon>Thermodesulfobacteriota</taxon>
        <taxon>Desulfobulbia</taxon>
        <taxon>Desulfobulbales</taxon>
        <taxon>Desulfobulbaceae</taxon>
        <taxon>Candidatus Electrothrix</taxon>
    </lineage>
</organism>
<dbReference type="PANTHER" id="PTHR12631:SF10">
    <property type="entry name" value="BETA-XYLOSIDASE-LIKE PROTEIN-RELATED"/>
    <property type="match status" value="1"/>
</dbReference>
<dbReference type="EMBL" id="MTKO01000055">
    <property type="protein sequence ID" value="RWX46655.1"/>
    <property type="molecule type" value="Genomic_DNA"/>
</dbReference>
<reference evidence="2 3" key="1">
    <citation type="submission" date="2017-01" db="EMBL/GenBank/DDBJ databases">
        <title>The cable genome- insights into the physiology and evolution of filamentous bacteria capable of sulfide oxidation via long distance electron transfer.</title>
        <authorList>
            <person name="Schreiber L."/>
            <person name="Bjerg J.T."/>
            <person name="Boggild A."/>
            <person name="Van De Vossenberg J."/>
            <person name="Meysman F."/>
            <person name="Nielsen L.P."/>
            <person name="Schramm A."/>
            <person name="Kjeldsen K.U."/>
        </authorList>
    </citation>
    <scope>NUCLEOTIDE SEQUENCE [LARGE SCALE GENOMIC DNA]</scope>
    <source>
        <strain evidence="2">MCF</strain>
    </source>
</reference>
<dbReference type="Gene3D" id="3.20.20.80">
    <property type="entry name" value="Glycosidases"/>
    <property type="match status" value="1"/>
</dbReference>
<dbReference type="Proteomes" id="UP000287853">
    <property type="component" value="Unassembled WGS sequence"/>
</dbReference>
<feature type="chain" id="PRO_5019019028" description="Glycosyl hydrolase catalytic core" evidence="1">
    <location>
        <begin position="22"/>
        <end position="477"/>
    </location>
</feature>
<evidence type="ECO:0000313" key="2">
    <source>
        <dbReference type="EMBL" id="RWX46655.1"/>
    </source>
</evidence>
<name>A0A444J129_9BACT</name>
<accession>A0A444J129</accession>
<evidence type="ECO:0008006" key="4">
    <source>
        <dbReference type="Google" id="ProtNLM"/>
    </source>
</evidence>
<dbReference type="SUPFAM" id="SSF51445">
    <property type="entry name" value="(Trans)glycosidases"/>
    <property type="match status" value="1"/>
</dbReference>
<evidence type="ECO:0000256" key="1">
    <source>
        <dbReference type="SAM" id="SignalP"/>
    </source>
</evidence>
<comment type="caution">
    <text evidence="2">The sequence shown here is derived from an EMBL/GenBank/DDBJ whole genome shotgun (WGS) entry which is preliminary data.</text>
</comment>
<keyword evidence="1" id="KW-0732">Signal</keyword>
<sequence length="477" mass="54290">MIKKIAFALLFSLGINSLVLAENTTISHSPFGFTPAAVIPPFQYGLNNPYTFAADLGVTWDRSTIFVWTRIQPDLTTEQYHWIHERQLLDVPKQLRLIANIMIGSPRHDSQYSRYDQYALTNRSFLPRDKNAYKKFVRALVERYDGDGISDMPGLHAPIKYWQVDNEPPHGLNDYAAFLQMTYKAIKQADPEAKVLIGGVPGFPPVSRYIDNFKRSYLPILDDLSKFEGSCFDVFDFHWYGNATGDYLGMKEAYTYIQNALKKRKLMPSDGFWMTEMGTYSGDPAPKRILSSVDFPFQTEKQQAADLVKRNVYALSLGIKKIFMAFGMTEGFKHTGGYFDFTGLIYDGRYDHDQGKGVKKLAYYTYNKMTETLEGSDWESIKTVQQKDGIHIYRLNKNGKAIWIAWNDSGVSKPISLLLDNNIERVIITEAVPDYASGKDVAPSHTIFQNIKGEISKTSPPQLTFKLNTSPVLIEER</sequence>